<evidence type="ECO:0000313" key="2">
    <source>
        <dbReference type="Proteomes" id="UP000076154"/>
    </source>
</evidence>
<proteinExistence type="predicted"/>
<dbReference type="AlphaFoldDB" id="A0A369J4P8"/>
<sequence length="622" mass="69455">MAQWPFRSGFSGDVAFGGEEILHLATNTAALTTAAAQTPPPSNELLDSMLSGYASFFDERDFGANLQIQDSRLPDQDQLQTEVQQAFTALENSLNNEAGQAGQDDAGASGSENFTGPGLDGKLYPAAISRDVHTDHSAALLVVASNVWSEPVVDLNDFPTALREGITKFFPDLTTNIGEENFHVSNPRWMGPKTNLAFHLPKSGVFGFLNPLERPPSLKKPLSVQLVSQFLLQDPYWREIDATMKIRIIREVLLHRLDMSEIVVAALIQEMIYSSSLIVDERHMTSQVLRQQLVPMDVDNVMEVGSTRRPWAPECPSLLGGKPAIVLARSDPKFVPYERPMNWDQFDIGTTMHTSEAIISFYMSYREKVIKDVMDELVAIVERCYAAGMLGKRDSILAAIQLKRLHEYKAWFGFGLADDNRDTQLPFNSACYPVLTRLYSPRSRFSIIGEHAGTNEVVVDHIYDTSFPLAISIFAAIAKFLFNKRERTGPFNPTQERFHIDLVDFGIDYDTYAPYVHPLKDSPFYEFFVRSIIYDGATIDQGLLRDVFASSNVIARSTIKPSSPMDDNDINETAIRYNHLPILASDIGHEPYQSIAIPGASKTTMIRLHPDEYNARGGFAPV</sequence>
<comment type="caution">
    <text evidence="1">The sequence shown here is derived from an EMBL/GenBank/DDBJ whole genome shotgun (WGS) entry which is preliminary data.</text>
</comment>
<dbReference type="InParanoid" id="A0A369J4P8"/>
<reference evidence="1" key="1">
    <citation type="submission" date="2018-04" db="EMBL/GenBank/DDBJ databases">
        <title>Whole genome sequencing of Hypsizygus marmoreus.</title>
        <authorList>
            <person name="Choi I.-G."/>
            <person name="Min B."/>
            <person name="Kim J.-G."/>
            <person name="Kim S."/>
            <person name="Oh Y.-L."/>
            <person name="Kong W.-S."/>
            <person name="Park H."/>
            <person name="Jeong J."/>
            <person name="Song E.-S."/>
        </authorList>
    </citation>
    <scope>NUCLEOTIDE SEQUENCE [LARGE SCALE GENOMIC DNA]</scope>
    <source>
        <strain evidence="1">51987-8</strain>
    </source>
</reference>
<keyword evidence="2" id="KW-1185">Reference proteome</keyword>
<protein>
    <submittedName>
        <fullName evidence="1">Uncharacterized protein</fullName>
    </submittedName>
</protein>
<name>A0A369J4P8_HYPMA</name>
<organism evidence="1 2">
    <name type="scientific">Hypsizygus marmoreus</name>
    <name type="common">White beech mushroom</name>
    <name type="synonym">Agaricus marmoreus</name>
    <dbReference type="NCBI Taxonomy" id="39966"/>
    <lineage>
        <taxon>Eukaryota</taxon>
        <taxon>Fungi</taxon>
        <taxon>Dikarya</taxon>
        <taxon>Basidiomycota</taxon>
        <taxon>Agaricomycotina</taxon>
        <taxon>Agaricomycetes</taxon>
        <taxon>Agaricomycetidae</taxon>
        <taxon>Agaricales</taxon>
        <taxon>Tricholomatineae</taxon>
        <taxon>Lyophyllaceae</taxon>
        <taxon>Hypsizygus</taxon>
    </lineage>
</organism>
<evidence type="ECO:0000313" key="1">
    <source>
        <dbReference type="EMBL" id="RDB14673.1"/>
    </source>
</evidence>
<dbReference type="EMBL" id="LUEZ02000096">
    <property type="protein sequence ID" value="RDB14673.1"/>
    <property type="molecule type" value="Genomic_DNA"/>
</dbReference>
<dbReference type="Proteomes" id="UP000076154">
    <property type="component" value="Unassembled WGS sequence"/>
</dbReference>
<gene>
    <name evidence="1" type="ORF">Hypma_016577</name>
</gene>
<accession>A0A369J4P8</accession>